<evidence type="ECO:0000259" key="9">
    <source>
        <dbReference type="SMART" id="SM00977"/>
    </source>
</evidence>
<keyword evidence="2 8" id="KW-0963">Cytoplasm</keyword>
<accession>A0A419X9H6</accession>
<evidence type="ECO:0000256" key="1">
    <source>
        <dbReference type="ARBA" id="ARBA00004496"/>
    </source>
</evidence>
<dbReference type="InterPro" id="IPR012796">
    <property type="entry name" value="Lysidine-tRNA-synth_C"/>
</dbReference>
<dbReference type="Pfam" id="PF01171">
    <property type="entry name" value="ATP_bind_3"/>
    <property type="match status" value="1"/>
</dbReference>
<dbReference type="InterPro" id="IPR011063">
    <property type="entry name" value="TilS/TtcA_N"/>
</dbReference>
<organism evidence="10 11">
    <name type="scientific">Marinifilum flexuosum</name>
    <dbReference type="NCBI Taxonomy" id="1117708"/>
    <lineage>
        <taxon>Bacteria</taxon>
        <taxon>Pseudomonadati</taxon>
        <taxon>Bacteroidota</taxon>
        <taxon>Bacteroidia</taxon>
        <taxon>Marinilabiliales</taxon>
        <taxon>Marinifilaceae</taxon>
    </lineage>
</organism>
<dbReference type="Gene3D" id="3.40.50.620">
    <property type="entry name" value="HUPs"/>
    <property type="match status" value="1"/>
</dbReference>
<dbReference type="GO" id="GO:0032267">
    <property type="term" value="F:tRNA(Ile)-lysidine synthase activity"/>
    <property type="evidence" value="ECO:0007669"/>
    <property type="project" value="UniProtKB-EC"/>
</dbReference>
<keyword evidence="4 8" id="KW-0819">tRNA processing</keyword>
<evidence type="ECO:0000256" key="6">
    <source>
        <dbReference type="ARBA" id="ARBA00022840"/>
    </source>
</evidence>
<dbReference type="EC" id="6.3.4.19" evidence="8"/>
<comment type="catalytic activity">
    <reaction evidence="7 8">
        <text>cytidine(34) in tRNA(Ile2) + L-lysine + ATP = lysidine(34) in tRNA(Ile2) + AMP + diphosphate + H(+)</text>
        <dbReference type="Rhea" id="RHEA:43744"/>
        <dbReference type="Rhea" id="RHEA-COMP:10625"/>
        <dbReference type="Rhea" id="RHEA-COMP:10670"/>
        <dbReference type="ChEBI" id="CHEBI:15378"/>
        <dbReference type="ChEBI" id="CHEBI:30616"/>
        <dbReference type="ChEBI" id="CHEBI:32551"/>
        <dbReference type="ChEBI" id="CHEBI:33019"/>
        <dbReference type="ChEBI" id="CHEBI:82748"/>
        <dbReference type="ChEBI" id="CHEBI:83665"/>
        <dbReference type="ChEBI" id="CHEBI:456215"/>
        <dbReference type="EC" id="6.3.4.19"/>
    </reaction>
</comment>
<dbReference type="InterPro" id="IPR012795">
    <property type="entry name" value="tRNA_Ile_lys_synt_N"/>
</dbReference>
<protein>
    <recommendedName>
        <fullName evidence="8">tRNA(Ile)-lysidine synthase</fullName>
        <ecNumber evidence="8">6.3.4.19</ecNumber>
    </recommendedName>
    <alternativeName>
        <fullName evidence="8">tRNA(Ile)-2-lysyl-cytidine synthase</fullName>
    </alternativeName>
    <alternativeName>
        <fullName evidence="8">tRNA(Ile)-lysidine synthetase</fullName>
    </alternativeName>
</protein>
<dbReference type="HAMAP" id="MF_01161">
    <property type="entry name" value="tRNA_Ile_lys_synt"/>
    <property type="match status" value="1"/>
</dbReference>
<evidence type="ECO:0000256" key="7">
    <source>
        <dbReference type="ARBA" id="ARBA00048539"/>
    </source>
</evidence>
<proteinExistence type="inferred from homology"/>
<reference evidence="10 11" key="1">
    <citation type="submission" date="2018-09" db="EMBL/GenBank/DDBJ databases">
        <title>Genomic Encyclopedia of Archaeal and Bacterial Type Strains, Phase II (KMG-II): from individual species to whole genera.</title>
        <authorList>
            <person name="Goeker M."/>
        </authorList>
    </citation>
    <scope>NUCLEOTIDE SEQUENCE [LARGE SCALE GENOMIC DNA]</scope>
    <source>
        <strain evidence="10 11">DSM 21950</strain>
    </source>
</reference>
<keyword evidence="5 8" id="KW-0547">Nucleotide-binding</keyword>
<comment type="domain">
    <text evidence="8">The N-terminal region contains the highly conserved SGGXDS motif, predicted to be a P-loop motif involved in ATP binding.</text>
</comment>
<dbReference type="SUPFAM" id="SSF56037">
    <property type="entry name" value="PheT/TilS domain"/>
    <property type="match status" value="1"/>
</dbReference>
<comment type="function">
    <text evidence="8">Ligates lysine onto the cytidine present at position 34 of the AUA codon-specific tRNA(Ile) that contains the anticodon CAU, in an ATP-dependent manner. Cytidine is converted to lysidine, thus changing the amino acid specificity of the tRNA from methionine to isoleucine.</text>
</comment>
<dbReference type="Pfam" id="PF11734">
    <property type="entry name" value="TilS_C"/>
    <property type="match status" value="1"/>
</dbReference>
<evidence type="ECO:0000256" key="4">
    <source>
        <dbReference type="ARBA" id="ARBA00022694"/>
    </source>
</evidence>
<dbReference type="EMBL" id="RAPQ01000008">
    <property type="protein sequence ID" value="RKE04209.1"/>
    <property type="molecule type" value="Genomic_DNA"/>
</dbReference>
<evidence type="ECO:0000256" key="5">
    <source>
        <dbReference type="ARBA" id="ARBA00022741"/>
    </source>
</evidence>
<keyword evidence="3 8" id="KW-0436">Ligase</keyword>
<gene>
    <name evidence="8" type="primary">tilS</name>
    <name evidence="10" type="ORF">BXY64_1225</name>
</gene>
<evidence type="ECO:0000313" key="11">
    <source>
        <dbReference type="Proteomes" id="UP000284531"/>
    </source>
</evidence>
<dbReference type="NCBIfam" id="TIGR02432">
    <property type="entry name" value="lysidine_TilS_N"/>
    <property type="match status" value="1"/>
</dbReference>
<comment type="caution">
    <text evidence="10">The sequence shown here is derived from an EMBL/GenBank/DDBJ whole genome shotgun (WGS) entry which is preliminary data.</text>
</comment>
<dbReference type="GO" id="GO:0006400">
    <property type="term" value="P:tRNA modification"/>
    <property type="evidence" value="ECO:0007669"/>
    <property type="project" value="UniProtKB-UniRule"/>
</dbReference>
<name>A0A419X9H6_9BACT</name>
<dbReference type="PANTHER" id="PTHR43033:SF1">
    <property type="entry name" value="TRNA(ILE)-LYSIDINE SYNTHASE-RELATED"/>
    <property type="match status" value="1"/>
</dbReference>
<dbReference type="CDD" id="cd01992">
    <property type="entry name" value="TilS_N"/>
    <property type="match status" value="1"/>
</dbReference>
<dbReference type="Proteomes" id="UP000284531">
    <property type="component" value="Unassembled WGS sequence"/>
</dbReference>
<feature type="domain" description="Lysidine-tRNA(Ile) synthetase C-terminal" evidence="9">
    <location>
        <begin position="367"/>
        <end position="439"/>
    </location>
</feature>
<evidence type="ECO:0000256" key="2">
    <source>
        <dbReference type="ARBA" id="ARBA00022490"/>
    </source>
</evidence>
<comment type="similarity">
    <text evidence="8">Belongs to the tRNA(Ile)-lysidine synthase family.</text>
</comment>
<dbReference type="AlphaFoldDB" id="A0A419X9H6"/>
<dbReference type="InterPro" id="IPR012094">
    <property type="entry name" value="tRNA_Ile_lys_synt"/>
</dbReference>
<dbReference type="NCBIfam" id="TIGR02433">
    <property type="entry name" value="lysidine_TilS_C"/>
    <property type="match status" value="1"/>
</dbReference>
<keyword evidence="6 8" id="KW-0067">ATP-binding</keyword>
<evidence type="ECO:0000256" key="3">
    <source>
        <dbReference type="ARBA" id="ARBA00022598"/>
    </source>
</evidence>
<dbReference type="GO" id="GO:0005737">
    <property type="term" value="C:cytoplasm"/>
    <property type="evidence" value="ECO:0007669"/>
    <property type="project" value="UniProtKB-SubCell"/>
</dbReference>
<feature type="binding site" evidence="8">
    <location>
        <begin position="28"/>
        <end position="33"/>
    </location>
    <ligand>
        <name>ATP</name>
        <dbReference type="ChEBI" id="CHEBI:30616"/>
    </ligand>
</feature>
<dbReference type="SUPFAM" id="SSF52402">
    <property type="entry name" value="Adenine nucleotide alpha hydrolases-like"/>
    <property type="match status" value="1"/>
</dbReference>
<dbReference type="SMART" id="SM00977">
    <property type="entry name" value="TilS_C"/>
    <property type="match status" value="1"/>
</dbReference>
<dbReference type="InterPro" id="IPR014729">
    <property type="entry name" value="Rossmann-like_a/b/a_fold"/>
</dbReference>
<evidence type="ECO:0000313" key="10">
    <source>
        <dbReference type="EMBL" id="RKE04209.1"/>
    </source>
</evidence>
<keyword evidence="11" id="KW-1185">Reference proteome</keyword>
<comment type="subcellular location">
    <subcellularLocation>
        <location evidence="1 8">Cytoplasm</location>
    </subcellularLocation>
</comment>
<dbReference type="PANTHER" id="PTHR43033">
    <property type="entry name" value="TRNA(ILE)-LYSIDINE SYNTHASE-RELATED"/>
    <property type="match status" value="1"/>
</dbReference>
<sequence length="442" mass="51446">MTVFRKLVRFVEEENLFYRDEKILVAVSGGIDSVVLLHMLLKMEVNCAIAHCNFHLRGDESDGDFEFVKNLANSNNIPFYSKDFDTKAYADNNKLSIEMAARELRYEWFNQILELENYQYIAVGHHADDVAETVLINLVRGTGIHGLTGIKPKLGKIIRPLLPFTRKELEEFAESEGLNYREDSTNRETDFVRNKIRHQVIPVLEQINPAIRKTMSENVQRFKEVEQIYNDVIEENRLHLVFQRENQLLISIARLQELPSPSSHLFEILSPYGFHHRDVRMIAKSLGSISGKRFFSSTHQVLRDRKYLILSELEENDSSEYLLEEKSGLIEFPMEMEASFIDRTPSFKFPSNPEIACLDASKLKFPLKLRKWQQGDSFRPIGMKGNKKISDFFIDQKFSLQDKENTWLLISGDRIAWVVGHRLDDRFKITATTTKIFKLEMK</sequence>
<evidence type="ECO:0000256" key="8">
    <source>
        <dbReference type="HAMAP-Rule" id="MF_01161"/>
    </source>
</evidence>
<dbReference type="GO" id="GO:0005524">
    <property type="term" value="F:ATP binding"/>
    <property type="evidence" value="ECO:0007669"/>
    <property type="project" value="UniProtKB-UniRule"/>
</dbReference>